<dbReference type="SUPFAM" id="SSF48452">
    <property type="entry name" value="TPR-like"/>
    <property type="match status" value="1"/>
</dbReference>
<dbReference type="GO" id="GO:0042802">
    <property type="term" value="F:identical protein binding"/>
    <property type="evidence" value="ECO:0007669"/>
    <property type="project" value="InterPro"/>
</dbReference>
<dbReference type="InterPro" id="IPR052346">
    <property type="entry name" value="O-mannosyl-transferase_TMTC"/>
</dbReference>
<feature type="transmembrane region" description="Helical" evidence="4">
    <location>
        <begin position="262"/>
        <end position="279"/>
    </location>
</feature>
<feature type="repeat" description="TPR" evidence="3">
    <location>
        <begin position="588"/>
        <end position="621"/>
    </location>
</feature>
<dbReference type="Pfam" id="PF13432">
    <property type="entry name" value="TPR_16"/>
    <property type="match status" value="3"/>
</dbReference>
<feature type="repeat" description="TPR" evidence="3">
    <location>
        <begin position="452"/>
        <end position="485"/>
    </location>
</feature>
<dbReference type="EMBL" id="CP080507">
    <property type="protein sequence ID" value="QYM78753.1"/>
    <property type="molecule type" value="Genomic_DNA"/>
</dbReference>
<sequence>MLAFVQEKMTVPRCLATMIDSPPPDAAGGTAGRRVPSTPARRRGWWWPVGLLLATAACYFGCIDVPFQFDDQPAVLYNQTLRDGWPSWGMLHPPADAAGATGRPVVNATLALNYALGGANVRGYHLFNLLLHVLVALTLWSLIRRTMRLMSPAPGVSIDAVAVTAAGLWAVHPLLTESVVCIVQRNEELVALFFLLTLYAVNRSATTRTPLARRSWAVTAVSACALGMASKEVMVTAPLVAWLYDRTFLAGSFRGALRARRTLYGGLALTWVLLAWLVLNNAQRAGTVGFGLGITSWDYLLTQCRALVLYLKLAIWPHPLVVDYGSPVVHRLSAVWWQASVVLALLGATIWALVRRPAAGFLGACFFLLLAPSSSFVPLTTQTIAEHRMYLPLAVLVLLVVLALRRLPGALTGTFCFACFVALAFGTIRRITVYRTEMSLWTETVKYAPDNPRAHLNLGQALLTSGNAVDAVQQFETALRVRPDYAEAHYNLGLALSQQGRLADAAVAFKAALDIVPDYTIAHNALGTSLAQAGEFAAALEQFDQALGERPDFLDAQVNRARVLVALHRGNDAIADYQQILRRHPDSAAAHLGLGDAWAANGTSQEAIKELRAAVQQEPRLVAAQFNLANLLSADGRLAEAVPHYAAAAQEEPNKPALQIALANALMRLGQSREAALHYTAAVELQPNSAELRLNLALALAASGRLAEAIEQCQTALRLRPGFGAAEHYLNEMRSDLQKSASRP</sequence>
<feature type="repeat" description="TPR" evidence="3">
    <location>
        <begin position="656"/>
        <end position="689"/>
    </location>
</feature>
<name>A0A8F9TVY1_9BACT</name>
<feature type="transmembrane region" description="Helical" evidence="4">
    <location>
        <begin position="44"/>
        <end position="67"/>
    </location>
</feature>
<dbReference type="InterPro" id="IPR011990">
    <property type="entry name" value="TPR-like_helical_dom_sf"/>
</dbReference>
<dbReference type="Pfam" id="PF07721">
    <property type="entry name" value="TPR_4"/>
    <property type="match status" value="2"/>
</dbReference>
<organism evidence="5 6">
    <name type="scientific">Horticoccus luteus</name>
    <dbReference type="NCBI Taxonomy" id="2862869"/>
    <lineage>
        <taxon>Bacteria</taxon>
        <taxon>Pseudomonadati</taxon>
        <taxon>Verrucomicrobiota</taxon>
        <taxon>Opitutia</taxon>
        <taxon>Opitutales</taxon>
        <taxon>Opitutaceae</taxon>
        <taxon>Horticoccus</taxon>
    </lineage>
</organism>
<accession>A0A8F9TVY1</accession>
<dbReference type="AlphaFoldDB" id="A0A8F9TVY1"/>
<feature type="transmembrane region" description="Helical" evidence="4">
    <location>
        <begin position="359"/>
        <end position="377"/>
    </location>
</feature>
<feature type="transmembrane region" description="Helical" evidence="4">
    <location>
        <begin position="334"/>
        <end position="353"/>
    </location>
</feature>
<feature type="repeat" description="TPR" evidence="3">
    <location>
        <begin position="520"/>
        <end position="553"/>
    </location>
</feature>
<dbReference type="Proteomes" id="UP000825051">
    <property type="component" value="Chromosome"/>
</dbReference>
<evidence type="ECO:0000313" key="5">
    <source>
        <dbReference type="EMBL" id="QYM78753.1"/>
    </source>
</evidence>
<dbReference type="PANTHER" id="PTHR44227">
    <property type="match status" value="1"/>
</dbReference>
<dbReference type="KEGG" id="ole:K0B96_15835"/>
<evidence type="ECO:0000256" key="3">
    <source>
        <dbReference type="PROSITE-ProRule" id="PRU00339"/>
    </source>
</evidence>
<dbReference type="InterPro" id="IPR019734">
    <property type="entry name" value="TPR_rpt"/>
</dbReference>
<keyword evidence="2 3" id="KW-0802">TPR repeat</keyword>
<feature type="transmembrane region" description="Helical" evidence="4">
    <location>
        <begin position="410"/>
        <end position="428"/>
    </location>
</feature>
<evidence type="ECO:0000256" key="4">
    <source>
        <dbReference type="SAM" id="Phobius"/>
    </source>
</evidence>
<dbReference type="InterPro" id="IPR011717">
    <property type="entry name" value="TPR-4"/>
</dbReference>
<protein>
    <submittedName>
        <fullName evidence="5">Tetratricopeptide repeat protein</fullName>
    </submittedName>
</protein>
<keyword evidence="1" id="KW-0677">Repeat</keyword>
<keyword evidence="4" id="KW-0472">Membrane</keyword>
<evidence type="ECO:0000256" key="1">
    <source>
        <dbReference type="ARBA" id="ARBA00022737"/>
    </source>
</evidence>
<dbReference type="SMART" id="SM00028">
    <property type="entry name" value="TPR"/>
    <property type="match status" value="8"/>
</dbReference>
<keyword evidence="6" id="KW-1185">Reference proteome</keyword>
<feature type="transmembrane region" description="Helical" evidence="4">
    <location>
        <begin position="124"/>
        <end position="143"/>
    </location>
</feature>
<proteinExistence type="predicted"/>
<dbReference type="RefSeq" id="WP_220161857.1">
    <property type="nucleotide sequence ID" value="NZ_CP080507.1"/>
</dbReference>
<feature type="transmembrane region" description="Helical" evidence="4">
    <location>
        <begin position="389"/>
        <end position="404"/>
    </location>
</feature>
<dbReference type="Gene3D" id="1.25.40.10">
    <property type="entry name" value="Tetratricopeptide repeat domain"/>
    <property type="match status" value="1"/>
</dbReference>
<gene>
    <name evidence="5" type="ORF">K0B96_15835</name>
</gene>
<evidence type="ECO:0000313" key="6">
    <source>
        <dbReference type="Proteomes" id="UP000825051"/>
    </source>
</evidence>
<feature type="repeat" description="TPR" evidence="3">
    <location>
        <begin position="486"/>
        <end position="519"/>
    </location>
</feature>
<evidence type="ECO:0000256" key="2">
    <source>
        <dbReference type="ARBA" id="ARBA00022803"/>
    </source>
</evidence>
<feature type="repeat" description="TPR" evidence="3">
    <location>
        <begin position="690"/>
        <end position="723"/>
    </location>
</feature>
<keyword evidence="4" id="KW-0812">Transmembrane</keyword>
<keyword evidence="4" id="KW-1133">Transmembrane helix</keyword>
<reference evidence="5" key="1">
    <citation type="submission" date="2021-08" db="EMBL/GenBank/DDBJ databases">
        <title>Genome of a novel bacterium of the phylum Verrucomicrobia, Oleiharenicola sp. KSB-15.</title>
        <authorList>
            <person name="Chung J.-H."/>
            <person name="Ahn J.-H."/>
            <person name="Yoon Y."/>
            <person name="Kim D.-Y."/>
            <person name="An S.-H."/>
            <person name="Park I."/>
            <person name="Yeon J."/>
        </authorList>
    </citation>
    <scope>NUCLEOTIDE SEQUENCE</scope>
    <source>
        <strain evidence="5">KSB-15</strain>
    </source>
</reference>
<dbReference type="PROSITE" id="PS50005">
    <property type="entry name" value="TPR"/>
    <property type="match status" value="6"/>
</dbReference>
<dbReference type="PANTHER" id="PTHR44227:SF3">
    <property type="entry name" value="PROTEIN O-MANNOSYL-TRANSFERASE TMTC4"/>
    <property type="match status" value="1"/>
</dbReference>